<name>A0ABN1Y551_9ACTN</name>
<evidence type="ECO:0000313" key="2">
    <source>
        <dbReference type="EMBL" id="GAA1398194.1"/>
    </source>
</evidence>
<gene>
    <name evidence="2" type="primary">hpnC</name>
    <name evidence="2" type="ORF">GCM10009639_36430</name>
</gene>
<dbReference type="InterPro" id="IPR008949">
    <property type="entry name" value="Isoprenoid_synthase_dom_sf"/>
</dbReference>
<feature type="region of interest" description="Disordered" evidence="1">
    <location>
        <begin position="1"/>
        <end position="23"/>
    </location>
</feature>
<dbReference type="InterPro" id="IPR002060">
    <property type="entry name" value="Squ/phyt_synthse"/>
</dbReference>
<dbReference type="SFLD" id="SFLDS00005">
    <property type="entry name" value="Isoprenoid_Synthase_Type_I"/>
    <property type="match status" value="1"/>
</dbReference>
<dbReference type="NCBIfam" id="TIGR03464">
    <property type="entry name" value="HpnC"/>
    <property type="match status" value="1"/>
</dbReference>
<reference evidence="2 3" key="1">
    <citation type="journal article" date="2019" name="Int. J. Syst. Evol. Microbiol.">
        <title>The Global Catalogue of Microorganisms (GCM) 10K type strain sequencing project: providing services to taxonomists for standard genome sequencing and annotation.</title>
        <authorList>
            <consortium name="The Broad Institute Genomics Platform"/>
            <consortium name="The Broad Institute Genome Sequencing Center for Infectious Disease"/>
            <person name="Wu L."/>
            <person name="Ma J."/>
        </authorList>
    </citation>
    <scope>NUCLEOTIDE SEQUENCE [LARGE SCALE GENOMIC DNA]</scope>
    <source>
        <strain evidence="2 3">JCM 12393</strain>
    </source>
</reference>
<dbReference type="Proteomes" id="UP001499863">
    <property type="component" value="Unassembled WGS sequence"/>
</dbReference>
<dbReference type="InterPro" id="IPR017827">
    <property type="entry name" value="HSQ_synthase_HpnC"/>
</dbReference>
<dbReference type="Gene3D" id="1.10.600.10">
    <property type="entry name" value="Farnesyl Diphosphate Synthase"/>
    <property type="match status" value="1"/>
</dbReference>
<dbReference type="SFLD" id="SFLDG01018">
    <property type="entry name" value="Squalene/Phytoene_Synthase_Lik"/>
    <property type="match status" value="1"/>
</dbReference>
<keyword evidence="3" id="KW-1185">Reference proteome</keyword>
<accession>A0ABN1Y551</accession>
<dbReference type="SFLD" id="SFLDG01212">
    <property type="entry name" value="Phytoene_synthase_like"/>
    <property type="match status" value="1"/>
</dbReference>
<comment type="caution">
    <text evidence="2">The sequence shown here is derived from an EMBL/GenBank/DDBJ whole genome shotgun (WGS) entry which is preliminary data.</text>
</comment>
<dbReference type="PANTHER" id="PTHR31480">
    <property type="entry name" value="BIFUNCTIONAL LYCOPENE CYCLASE/PHYTOENE SYNTHASE"/>
    <property type="match status" value="1"/>
</dbReference>
<evidence type="ECO:0000313" key="3">
    <source>
        <dbReference type="Proteomes" id="UP001499863"/>
    </source>
</evidence>
<protein>
    <submittedName>
        <fullName evidence="2">Squalene synthase HpnC</fullName>
    </submittedName>
</protein>
<proteinExistence type="predicted"/>
<dbReference type="EMBL" id="BAAAKJ010000198">
    <property type="protein sequence ID" value="GAA1398194.1"/>
    <property type="molecule type" value="Genomic_DNA"/>
</dbReference>
<dbReference type="RefSeq" id="WP_344337150.1">
    <property type="nucleotide sequence ID" value="NZ_BAAAKJ010000198.1"/>
</dbReference>
<dbReference type="InterPro" id="IPR044843">
    <property type="entry name" value="Trans_IPPS_bact-type"/>
</dbReference>
<sequence length="332" mass="34909">MSASAQPNSEPPSPEGAAGAATLAKADAENFPVAPFFLPAAWRDDLMAVYGFARLVDDAGDGDLADPAGTAALLGAPAPPPAPGAVPGGPHRPGPEETAFRLALLDGLERDLDRVFETALAPSTAAGAPRHPLLRPLVPLVDRHGLTPEPFRRLIQANRVDQTTARYARYEDLVEYCTLSADPVGRLVLAIAGVATPERIAMSDAVCTALQIVEHLQDVAEDLARGRIYLPAEDLERFGVTEEDLAAPSAGPAVRRLIAFQTDRARTLLDRGAPLVGTVRGRLRLLLAGFTAGGYAALAAIEDAGYDVLAQQAKPDKRRLAAKAAAIFAKGR</sequence>
<feature type="region of interest" description="Disordered" evidence="1">
    <location>
        <begin position="67"/>
        <end position="97"/>
    </location>
</feature>
<feature type="compositionally biased region" description="Low complexity" evidence="1">
    <location>
        <begin position="67"/>
        <end position="76"/>
    </location>
</feature>
<evidence type="ECO:0000256" key="1">
    <source>
        <dbReference type="SAM" id="MobiDB-lite"/>
    </source>
</evidence>
<organism evidence="2 3">
    <name type="scientific">Kitasatospora putterlickiae</name>
    <dbReference type="NCBI Taxonomy" id="221725"/>
    <lineage>
        <taxon>Bacteria</taxon>
        <taxon>Bacillati</taxon>
        <taxon>Actinomycetota</taxon>
        <taxon>Actinomycetes</taxon>
        <taxon>Kitasatosporales</taxon>
        <taxon>Streptomycetaceae</taxon>
        <taxon>Kitasatospora</taxon>
    </lineage>
</organism>
<dbReference type="Pfam" id="PF00494">
    <property type="entry name" value="SQS_PSY"/>
    <property type="match status" value="1"/>
</dbReference>
<dbReference type="SUPFAM" id="SSF48576">
    <property type="entry name" value="Terpenoid synthases"/>
    <property type="match status" value="1"/>
</dbReference>